<comment type="similarity">
    <text evidence="2">Belongs to the crooked-neck family.</text>
</comment>
<reference evidence="7 8" key="1">
    <citation type="journal article" date="2021" name="Comput. Struct. Biotechnol. J.">
        <title>De novo genome assembly of the potent medicinal plant Rehmannia glutinosa using nanopore technology.</title>
        <authorList>
            <person name="Ma L."/>
            <person name="Dong C."/>
            <person name="Song C."/>
            <person name="Wang X."/>
            <person name="Zheng X."/>
            <person name="Niu Y."/>
            <person name="Chen S."/>
            <person name="Feng W."/>
        </authorList>
    </citation>
    <scope>NUCLEOTIDE SEQUENCE [LARGE SCALE GENOMIC DNA]</scope>
    <source>
        <strain evidence="7">DH-2019</strain>
    </source>
</reference>
<keyword evidence="4" id="KW-0677">Repeat</keyword>
<evidence type="ECO:0000313" key="7">
    <source>
        <dbReference type="EMBL" id="KAK6163621.1"/>
    </source>
</evidence>
<dbReference type="EMBL" id="JABTTQ020000001">
    <property type="protein sequence ID" value="KAK6163621.1"/>
    <property type="molecule type" value="Genomic_DNA"/>
</dbReference>
<evidence type="ECO:0000313" key="8">
    <source>
        <dbReference type="Proteomes" id="UP001318860"/>
    </source>
</evidence>
<evidence type="ECO:0000256" key="4">
    <source>
        <dbReference type="ARBA" id="ARBA00022737"/>
    </source>
</evidence>
<evidence type="ECO:0008006" key="9">
    <source>
        <dbReference type="Google" id="ProtNLM"/>
    </source>
</evidence>
<gene>
    <name evidence="7" type="ORF">DH2020_000485</name>
</gene>
<comment type="subcellular location">
    <subcellularLocation>
        <location evidence="1">Nucleus</location>
    </subcellularLocation>
</comment>
<dbReference type="InterPro" id="IPR003107">
    <property type="entry name" value="HAT"/>
</dbReference>
<evidence type="ECO:0000256" key="1">
    <source>
        <dbReference type="ARBA" id="ARBA00004123"/>
    </source>
</evidence>
<dbReference type="PANTHER" id="PTHR11246:SF3">
    <property type="entry name" value="CROOKED NECK-LIKE PROTEIN 1"/>
    <property type="match status" value="1"/>
</dbReference>
<name>A0ABR0XX29_REHGL</name>
<dbReference type="Proteomes" id="UP001318860">
    <property type="component" value="Unassembled WGS sequence"/>
</dbReference>
<organism evidence="7 8">
    <name type="scientific">Rehmannia glutinosa</name>
    <name type="common">Chinese foxglove</name>
    <dbReference type="NCBI Taxonomy" id="99300"/>
    <lineage>
        <taxon>Eukaryota</taxon>
        <taxon>Viridiplantae</taxon>
        <taxon>Streptophyta</taxon>
        <taxon>Embryophyta</taxon>
        <taxon>Tracheophyta</taxon>
        <taxon>Spermatophyta</taxon>
        <taxon>Magnoliopsida</taxon>
        <taxon>eudicotyledons</taxon>
        <taxon>Gunneridae</taxon>
        <taxon>Pentapetalae</taxon>
        <taxon>asterids</taxon>
        <taxon>lamiids</taxon>
        <taxon>Lamiales</taxon>
        <taxon>Orobanchaceae</taxon>
        <taxon>Rehmannieae</taxon>
        <taxon>Rehmannia</taxon>
    </lineage>
</organism>
<keyword evidence="5" id="KW-0508">mRNA splicing</keyword>
<keyword evidence="6" id="KW-0539">Nucleus</keyword>
<sequence length="340" mass="41212">MLGENPWLARRFPDKIFDSTELRDYRLRKRKEFEDLIRRDRPNKSIWVKYIKWEEQNDFARARYIHMEEMLGNVGGSRQISERWMRWMLNQEVWLSINYALYEELDAQDVDRARDIYRHTLFDHHLLQQDSKKGTKRVLKKRETIRHEKISFAKMRLMDAQLEIRQSNIDRARRILGLAIGMAPKDKIFKTYIEIELKLGNMDRCRKLYEKYLEWSPQNCYAWIKFAELEISLGETERVRAIFELAVDQPALNMPESEYERARAPYESLLDRTKDLKVWISYAKFEASELSESNYEQKEKCRLRARDKKIKSYILYEEYTIGNLKILEAAYSWKKHKILQ</sequence>
<protein>
    <recommendedName>
        <fullName evidence="9">Crooked neck-like protein</fullName>
    </recommendedName>
</protein>
<keyword evidence="8" id="KW-1185">Reference proteome</keyword>
<accession>A0ABR0XX29</accession>
<keyword evidence="3" id="KW-0507">mRNA processing</keyword>
<evidence type="ECO:0000256" key="5">
    <source>
        <dbReference type="ARBA" id="ARBA00023187"/>
    </source>
</evidence>
<dbReference type="Gene3D" id="1.25.40.10">
    <property type="entry name" value="Tetratricopeptide repeat domain"/>
    <property type="match status" value="1"/>
</dbReference>
<evidence type="ECO:0000256" key="2">
    <source>
        <dbReference type="ARBA" id="ARBA00008644"/>
    </source>
</evidence>
<comment type="caution">
    <text evidence="7">The sequence shown here is derived from an EMBL/GenBank/DDBJ whole genome shotgun (WGS) entry which is preliminary data.</text>
</comment>
<proteinExistence type="inferred from homology"/>
<dbReference type="SMART" id="SM00386">
    <property type="entry name" value="HAT"/>
    <property type="match status" value="4"/>
</dbReference>
<evidence type="ECO:0000256" key="6">
    <source>
        <dbReference type="ARBA" id="ARBA00023242"/>
    </source>
</evidence>
<dbReference type="InterPro" id="IPR011990">
    <property type="entry name" value="TPR-like_helical_dom_sf"/>
</dbReference>
<dbReference type="SUPFAM" id="SSF48452">
    <property type="entry name" value="TPR-like"/>
    <property type="match status" value="2"/>
</dbReference>
<dbReference type="PANTHER" id="PTHR11246">
    <property type="entry name" value="PRE-MRNA SPLICING FACTOR"/>
    <property type="match status" value="1"/>
</dbReference>
<dbReference type="InterPro" id="IPR045075">
    <property type="entry name" value="Syf1-like"/>
</dbReference>
<evidence type="ECO:0000256" key="3">
    <source>
        <dbReference type="ARBA" id="ARBA00022664"/>
    </source>
</evidence>